<proteinExistence type="predicted"/>
<dbReference type="InterPro" id="IPR008969">
    <property type="entry name" value="CarboxyPept-like_regulatory"/>
</dbReference>
<gene>
    <name evidence="2" type="ORF">AAAT34_05740</name>
</gene>
<dbReference type="SUPFAM" id="SSF49464">
    <property type="entry name" value="Carboxypeptidase regulatory domain-like"/>
    <property type="match status" value="1"/>
</dbReference>
<reference evidence="2 3" key="1">
    <citation type="submission" date="2024-04" db="EMBL/GenBank/DDBJ databases">
        <title>Human intestinal bacterial collection.</title>
        <authorList>
            <person name="Pauvert C."/>
            <person name="Hitch T.C.A."/>
            <person name="Clavel T."/>
        </authorList>
    </citation>
    <scope>NUCLEOTIDE SEQUENCE [LARGE SCALE GENOMIC DNA]</scope>
    <source>
        <strain evidence="2 3">CLA-AA-H145</strain>
    </source>
</reference>
<dbReference type="Pfam" id="PF13715">
    <property type="entry name" value="CarbopepD_reg_2"/>
    <property type="match status" value="1"/>
</dbReference>
<dbReference type="RefSeq" id="WP_215759642.1">
    <property type="nucleotide sequence ID" value="NZ_JAHKBE010000016.1"/>
</dbReference>
<protein>
    <submittedName>
        <fullName evidence="2">Carboxypeptidase-like regulatory domain-containing protein</fullName>
    </submittedName>
</protein>
<organism evidence="2 3">
    <name type="scientific">Hallella faecis</name>
    <dbReference type="NCBI Taxonomy" id="2841596"/>
    <lineage>
        <taxon>Bacteria</taxon>
        <taxon>Pseudomonadati</taxon>
        <taxon>Bacteroidota</taxon>
        <taxon>Bacteroidia</taxon>
        <taxon>Bacteroidales</taxon>
        <taxon>Prevotellaceae</taxon>
        <taxon>Hallella</taxon>
    </lineage>
</organism>
<sequence length="416" mass="48436">MKKVIILIMTLLCALAHISAQNTYTARVVDATTGDALPMASVYISSSHSTITNQEGDFSIKAHPEDMLHITYVGYNGKNIKASDLGRKVALKPYTRLLKEVIVTPIDIEGLLKKLTKKLNDEYNKFRGIQSNYFFRQVTQNDTTYNELIEAFFRTRSDIALREFMLTTGRYGNIESGDTLKPFYKFRDYYKTSCIAPMLPESGIWRQLYTPLPYEWIKHYYDKLYDLSYAILQGEDSTRILLLQFDLPSDRVKANGERMTQDEMASLLPPTLTGRLMIDMDKLRLLSFRGMVRNQLVKTRFRNTKRIAYSKRNIEIQMTYTHNRGFDEVASIGTRMLVDRGKDDYRGVYWSTMFNIGDYDIGEGVSTRWEDIYYALRERGNDETFRKHYKIVKTTSTEEAIIKEFERNNCFGSFIR</sequence>
<feature type="signal peptide" evidence="1">
    <location>
        <begin position="1"/>
        <end position="22"/>
    </location>
</feature>
<dbReference type="EMBL" id="JBBNFP010000016">
    <property type="protein sequence ID" value="MEQ2486559.1"/>
    <property type="molecule type" value="Genomic_DNA"/>
</dbReference>
<accession>A0ABV1FQD8</accession>
<dbReference type="Proteomes" id="UP001487296">
    <property type="component" value="Unassembled WGS sequence"/>
</dbReference>
<comment type="caution">
    <text evidence="2">The sequence shown here is derived from an EMBL/GenBank/DDBJ whole genome shotgun (WGS) entry which is preliminary data.</text>
</comment>
<keyword evidence="3" id="KW-1185">Reference proteome</keyword>
<evidence type="ECO:0000313" key="3">
    <source>
        <dbReference type="Proteomes" id="UP001487296"/>
    </source>
</evidence>
<feature type="chain" id="PRO_5046042715" evidence="1">
    <location>
        <begin position="23"/>
        <end position="416"/>
    </location>
</feature>
<evidence type="ECO:0000313" key="2">
    <source>
        <dbReference type="EMBL" id="MEQ2486559.1"/>
    </source>
</evidence>
<keyword evidence="1" id="KW-0732">Signal</keyword>
<evidence type="ECO:0000256" key="1">
    <source>
        <dbReference type="SAM" id="SignalP"/>
    </source>
</evidence>
<name>A0ABV1FQD8_9BACT</name>